<feature type="transmembrane region" description="Helical" evidence="1">
    <location>
        <begin position="12"/>
        <end position="29"/>
    </location>
</feature>
<dbReference type="EMBL" id="MU842820">
    <property type="protein sequence ID" value="KAK2033624.1"/>
    <property type="molecule type" value="Genomic_DNA"/>
</dbReference>
<comment type="caution">
    <text evidence="2">The sequence shown here is derived from an EMBL/GenBank/DDBJ whole genome shotgun (WGS) entry which is preliminary data.</text>
</comment>
<evidence type="ECO:0000313" key="2">
    <source>
        <dbReference type="EMBL" id="KAK2033624.1"/>
    </source>
</evidence>
<keyword evidence="1" id="KW-0472">Membrane</keyword>
<dbReference type="AlphaFoldDB" id="A0AAD9HTG0"/>
<organism evidence="2 3">
    <name type="scientific">Colletotrichum zoysiae</name>
    <dbReference type="NCBI Taxonomy" id="1216348"/>
    <lineage>
        <taxon>Eukaryota</taxon>
        <taxon>Fungi</taxon>
        <taxon>Dikarya</taxon>
        <taxon>Ascomycota</taxon>
        <taxon>Pezizomycotina</taxon>
        <taxon>Sordariomycetes</taxon>
        <taxon>Hypocreomycetidae</taxon>
        <taxon>Glomerellales</taxon>
        <taxon>Glomerellaceae</taxon>
        <taxon>Colletotrichum</taxon>
        <taxon>Colletotrichum graminicola species complex</taxon>
    </lineage>
</organism>
<keyword evidence="1" id="KW-0812">Transmembrane</keyword>
<keyword evidence="1" id="KW-1133">Transmembrane helix</keyword>
<evidence type="ECO:0000313" key="3">
    <source>
        <dbReference type="Proteomes" id="UP001232148"/>
    </source>
</evidence>
<dbReference type="Proteomes" id="UP001232148">
    <property type="component" value="Unassembled WGS sequence"/>
</dbReference>
<sequence>MGGGSCKPPPSFRIFFILCTVVITHFPVIKVPFSSEAHQCNQPFFCDAKHRLPTLLCSRYYIQRRYEVPLLQAPWCRKNRGM</sequence>
<proteinExistence type="predicted"/>
<reference evidence="2" key="1">
    <citation type="submission" date="2021-06" db="EMBL/GenBank/DDBJ databases">
        <title>Comparative genomics, transcriptomics and evolutionary studies reveal genomic signatures of adaptation to plant cell wall in hemibiotrophic fungi.</title>
        <authorList>
            <consortium name="DOE Joint Genome Institute"/>
            <person name="Baroncelli R."/>
            <person name="Diaz J.F."/>
            <person name="Benocci T."/>
            <person name="Peng M."/>
            <person name="Battaglia E."/>
            <person name="Haridas S."/>
            <person name="Andreopoulos W."/>
            <person name="Labutti K."/>
            <person name="Pangilinan J."/>
            <person name="Floch G.L."/>
            <person name="Makela M.R."/>
            <person name="Henrissat B."/>
            <person name="Grigoriev I.V."/>
            <person name="Crouch J.A."/>
            <person name="De Vries R.P."/>
            <person name="Sukno S.A."/>
            <person name="Thon M.R."/>
        </authorList>
    </citation>
    <scope>NUCLEOTIDE SEQUENCE</scope>
    <source>
        <strain evidence="2">MAFF235873</strain>
    </source>
</reference>
<evidence type="ECO:0000256" key="1">
    <source>
        <dbReference type="SAM" id="Phobius"/>
    </source>
</evidence>
<accession>A0AAD9HTG0</accession>
<name>A0AAD9HTG0_9PEZI</name>
<keyword evidence="3" id="KW-1185">Reference proteome</keyword>
<protein>
    <submittedName>
        <fullName evidence="2">Uncharacterized protein</fullName>
    </submittedName>
</protein>
<gene>
    <name evidence="2" type="ORF">LX32DRAFT_56815</name>
</gene>